<keyword evidence="6" id="KW-1185">Reference proteome</keyword>
<comment type="caution">
    <text evidence="3">The sequence shown here is derived from an EMBL/GenBank/DDBJ whole genome shotgun (WGS) entry which is preliminary data.</text>
</comment>
<reference evidence="4" key="1">
    <citation type="journal article" date="2014" name="Int. J. Syst. Evol. Microbiol.">
        <title>Complete genome of a new Firmicutes species belonging to the dominant human colonic microbiota ('Ruminococcus bicirculans') reveals two chromosomes and a selective capacity to utilize plant glucans.</title>
        <authorList>
            <consortium name="NISC Comparative Sequencing Program"/>
            <person name="Wegmann U."/>
            <person name="Louis P."/>
            <person name="Goesmann A."/>
            <person name="Henrissat B."/>
            <person name="Duncan S.H."/>
            <person name="Flint H.J."/>
        </authorList>
    </citation>
    <scope>NUCLEOTIDE SEQUENCE</scope>
    <source>
        <strain evidence="4">NBRC 107715</strain>
    </source>
</reference>
<name>A0A512JCJ1_9HYPH</name>
<evidence type="ECO:0000313" key="6">
    <source>
        <dbReference type="Proteomes" id="UP001156856"/>
    </source>
</evidence>
<dbReference type="Pfam" id="PF21834">
    <property type="entry name" value="DUF6894"/>
    <property type="match status" value="1"/>
</dbReference>
<evidence type="ECO:0000313" key="3">
    <source>
        <dbReference type="EMBL" id="GEP07668.1"/>
    </source>
</evidence>
<protein>
    <recommendedName>
        <fullName evidence="2">DUF6894 domain-containing protein</fullName>
    </recommendedName>
</protein>
<evidence type="ECO:0000259" key="2">
    <source>
        <dbReference type="Pfam" id="PF21834"/>
    </source>
</evidence>
<organism evidence="3 5">
    <name type="scientific">Methylobacterium oxalidis</name>
    <dbReference type="NCBI Taxonomy" id="944322"/>
    <lineage>
        <taxon>Bacteria</taxon>
        <taxon>Pseudomonadati</taxon>
        <taxon>Pseudomonadota</taxon>
        <taxon>Alphaproteobacteria</taxon>
        <taxon>Hyphomicrobiales</taxon>
        <taxon>Methylobacteriaceae</taxon>
        <taxon>Methylobacterium</taxon>
    </lineage>
</organism>
<dbReference type="Proteomes" id="UP000321960">
    <property type="component" value="Unassembled WGS sequence"/>
</dbReference>
<reference evidence="6" key="2">
    <citation type="journal article" date="2019" name="Int. J. Syst. Evol. Microbiol.">
        <title>The Global Catalogue of Microorganisms (GCM) 10K type strain sequencing project: providing services to taxonomists for standard genome sequencing and annotation.</title>
        <authorList>
            <consortium name="The Broad Institute Genomics Platform"/>
            <consortium name="The Broad Institute Genome Sequencing Center for Infectious Disease"/>
            <person name="Wu L."/>
            <person name="Ma J."/>
        </authorList>
    </citation>
    <scope>NUCLEOTIDE SEQUENCE [LARGE SCALE GENOMIC DNA]</scope>
    <source>
        <strain evidence="6">NBRC 107715</strain>
    </source>
</reference>
<feature type="region of interest" description="Disordered" evidence="1">
    <location>
        <begin position="77"/>
        <end position="101"/>
    </location>
</feature>
<feature type="domain" description="DUF6894" evidence="2">
    <location>
        <begin position="3"/>
        <end position="70"/>
    </location>
</feature>
<reference evidence="4" key="4">
    <citation type="submission" date="2023-01" db="EMBL/GenBank/DDBJ databases">
        <title>Draft genome sequence of Methylobacterium oxalidis strain NBRC 107715.</title>
        <authorList>
            <person name="Sun Q."/>
            <person name="Mori K."/>
        </authorList>
    </citation>
    <scope>NUCLEOTIDE SEQUENCE</scope>
    <source>
        <strain evidence="4">NBRC 107715</strain>
    </source>
</reference>
<dbReference type="AlphaFoldDB" id="A0A512JCJ1"/>
<evidence type="ECO:0000313" key="5">
    <source>
        <dbReference type="Proteomes" id="UP000321960"/>
    </source>
</evidence>
<evidence type="ECO:0000256" key="1">
    <source>
        <dbReference type="SAM" id="MobiDB-lite"/>
    </source>
</evidence>
<gene>
    <name evidence="4" type="ORF">GCM10007888_43780</name>
    <name evidence="3" type="ORF">MOX02_57060</name>
</gene>
<dbReference type="OrthoDB" id="8094360at2"/>
<proteinExistence type="predicted"/>
<accession>A0A512JCJ1</accession>
<dbReference type="EMBL" id="BJZU01000172">
    <property type="protein sequence ID" value="GEP07668.1"/>
    <property type="molecule type" value="Genomic_DNA"/>
</dbReference>
<feature type="compositionally biased region" description="Basic and acidic residues" evidence="1">
    <location>
        <begin position="79"/>
        <end position="94"/>
    </location>
</feature>
<dbReference type="RefSeq" id="WP_147029093.1">
    <property type="nucleotide sequence ID" value="NZ_BJZU01000172.1"/>
</dbReference>
<dbReference type="EMBL" id="BSPK01000086">
    <property type="protein sequence ID" value="GLS65996.1"/>
    <property type="molecule type" value="Genomic_DNA"/>
</dbReference>
<reference evidence="3 5" key="3">
    <citation type="submission" date="2019-07" db="EMBL/GenBank/DDBJ databases">
        <title>Whole genome shotgun sequence of Methylobacterium oxalidis NBRC 107715.</title>
        <authorList>
            <person name="Hosoyama A."/>
            <person name="Uohara A."/>
            <person name="Ohji S."/>
            <person name="Ichikawa N."/>
        </authorList>
    </citation>
    <scope>NUCLEOTIDE SEQUENCE [LARGE SCALE GENOMIC DNA]</scope>
    <source>
        <strain evidence="3 5">NBRC 107715</strain>
    </source>
</reference>
<dbReference type="InterPro" id="IPR054189">
    <property type="entry name" value="DUF6894"/>
</dbReference>
<evidence type="ECO:0000313" key="4">
    <source>
        <dbReference type="EMBL" id="GLS65996.1"/>
    </source>
</evidence>
<sequence>MARYFFDITDDLLSVTDGEGEECASHQHAATRVAQILTEIAADTGSGDGQSNLTARVRDQAGQVVYEAALRVTGMWIDPSEHPDQRKAAPRERSAPAALAA</sequence>
<dbReference type="Proteomes" id="UP001156856">
    <property type="component" value="Unassembled WGS sequence"/>
</dbReference>